<protein>
    <submittedName>
        <fullName evidence="3">Putative membrane protein</fullName>
    </submittedName>
</protein>
<dbReference type="Proteomes" id="UP000034087">
    <property type="component" value="Unassembled WGS sequence"/>
</dbReference>
<evidence type="ECO:0000313" key="3">
    <source>
        <dbReference type="EMBL" id="KKT60369.1"/>
    </source>
</evidence>
<organism evidence="3 4">
    <name type="scientific">Candidatus Giovannonibacteria bacterium GW2011_GWA1_44_25</name>
    <dbReference type="NCBI Taxonomy" id="1618645"/>
    <lineage>
        <taxon>Bacteria</taxon>
        <taxon>Candidatus Giovannoniibacteriota</taxon>
    </lineage>
</organism>
<dbReference type="InterPro" id="IPR028098">
    <property type="entry name" value="Glyco_trans_4-like_N"/>
</dbReference>
<feature type="domain" description="Glycosyltransferase subfamily 4-like N-terminal" evidence="2">
    <location>
        <begin position="13"/>
        <end position="188"/>
    </location>
</feature>
<dbReference type="EMBL" id="LCIR01000001">
    <property type="protein sequence ID" value="KKT60369.1"/>
    <property type="molecule type" value="Genomic_DNA"/>
</dbReference>
<reference evidence="3 4" key="1">
    <citation type="journal article" date="2015" name="Nature">
        <title>rRNA introns, odd ribosomes, and small enigmatic genomes across a large radiation of phyla.</title>
        <authorList>
            <person name="Brown C.T."/>
            <person name="Hug L.A."/>
            <person name="Thomas B.C."/>
            <person name="Sharon I."/>
            <person name="Castelle C.J."/>
            <person name="Singh A."/>
            <person name="Wilkins M.J."/>
            <person name="Williams K.H."/>
            <person name="Banfield J.F."/>
        </authorList>
    </citation>
    <scope>NUCLEOTIDE SEQUENCE [LARGE SCALE GENOMIC DNA]</scope>
</reference>
<feature type="domain" description="Glycosyl transferase family 1" evidence="1">
    <location>
        <begin position="231"/>
        <end position="392"/>
    </location>
</feature>
<evidence type="ECO:0000259" key="1">
    <source>
        <dbReference type="Pfam" id="PF00534"/>
    </source>
</evidence>
<dbReference type="CDD" id="cd03808">
    <property type="entry name" value="GT4_CapM-like"/>
    <property type="match status" value="1"/>
</dbReference>
<dbReference type="PANTHER" id="PTHR12526">
    <property type="entry name" value="GLYCOSYLTRANSFERASE"/>
    <property type="match status" value="1"/>
</dbReference>
<name>A0A0G1LKC2_9BACT</name>
<dbReference type="PANTHER" id="PTHR12526:SF630">
    <property type="entry name" value="GLYCOSYLTRANSFERASE"/>
    <property type="match status" value="1"/>
</dbReference>
<accession>A0A0G1LKC2</accession>
<dbReference type="AlphaFoldDB" id="A0A0G1LKC2"/>
<evidence type="ECO:0000313" key="4">
    <source>
        <dbReference type="Proteomes" id="UP000034087"/>
    </source>
</evidence>
<dbReference type="Gene3D" id="3.40.50.2000">
    <property type="entry name" value="Glycogen Phosphorylase B"/>
    <property type="match status" value="2"/>
</dbReference>
<dbReference type="Pfam" id="PF00534">
    <property type="entry name" value="Glycos_transf_1"/>
    <property type="match status" value="1"/>
</dbReference>
<evidence type="ECO:0000259" key="2">
    <source>
        <dbReference type="Pfam" id="PF13439"/>
    </source>
</evidence>
<proteinExistence type="predicted"/>
<dbReference type="InterPro" id="IPR001296">
    <property type="entry name" value="Glyco_trans_1"/>
</dbReference>
<comment type="caution">
    <text evidence="3">The sequence shown here is derived from an EMBL/GenBank/DDBJ whole genome shotgun (WGS) entry which is preliminary data.</text>
</comment>
<dbReference type="Pfam" id="PF13439">
    <property type="entry name" value="Glyco_transf_4"/>
    <property type="match status" value="1"/>
</dbReference>
<dbReference type="SUPFAM" id="SSF53756">
    <property type="entry name" value="UDP-Glycosyltransferase/glycogen phosphorylase"/>
    <property type="match status" value="1"/>
</dbReference>
<dbReference type="GO" id="GO:0016757">
    <property type="term" value="F:glycosyltransferase activity"/>
    <property type="evidence" value="ECO:0007669"/>
    <property type="project" value="InterPro"/>
</dbReference>
<gene>
    <name evidence="3" type="ORF">UW53_C0001G0019</name>
</gene>
<sequence length="414" mass="45882">MIKILYVITKSNWGGAQRYVYDIATSLDKEMFDAVVACGGNGPLAIKLREAGIRVITIPLLQRDINIIKEFLSLFALIKIFNREQPDIIHLNSTKIGGLGAVAALAAKLLTKNYPPAGRAGKQKTVFTAHGWGFNEDRPYIARVIIYFLQWLSVLFCDRIIAVSRAVLNQGMYFPFSRSKLILIKNAIMPPNFLDKKSAKRELANLARLSKTIAEDNQFPRPPIDGLVWLGTIAELTKNKGLTYLVDAAHQLKIQIPPASPSEAEQVNSKFQILIIGGGEDEKKLRAQIAALGLESDVFLLGHIEDAPKYLKAFDIFILPSITEALAYVLIEAGWAGLPAVATRVGGLPEITENEKGGFLVPSKNPEKLAEAIKKLLDSGELRKKMGRKNRQIVSQKFSFEKMLRETIDIYNGL</sequence>